<evidence type="ECO:0000256" key="5">
    <source>
        <dbReference type="ARBA" id="ARBA00023136"/>
    </source>
</evidence>
<keyword evidence="8" id="KW-1185">Reference proteome</keyword>
<keyword evidence="2" id="KW-1003">Cell membrane</keyword>
<dbReference type="OrthoDB" id="9764596at2"/>
<dbReference type="AlphaFoldDB" id="A0A1V4IR76"/>
<dbReference type="EMBL" id="MZGT01000023">
    <property type="protein sequence ID" value="OPJ62521.1"/>
    <property type="molecule type" value="Genomic_DNA"/>
</dbReference>
<dbReference type="GO" id="GO:0006814">
    <property type="term" value="P:sodium ion transport"/>
    <property type="evidence" value="ECO:0007669"/>
    <property type="project" value="InterPro"/>
</dbReference>
<dbReference type="InterPro" id="IPR039672">
    <property type="entry name" value="MFS_2"/>
</dbReference>
<dbReference type="Proteomes" id="UP000191056">
    <property type="component" value="Unassembled WGS sequence"/>
</dbReference>
<feature type="transmembrane region" description="Helical" evidence="6">
    <location>
        <begin position="289"/>
        <end position="308"/>
    </location>
</feature>
<evidence type="ECO:0000256" key="2">
    <source>
        <dbReference type="ARBA" id="ARBA00022475"/>
    </source>
</evidence>
<dbReference type="InterPro" id="IPR018043">
    <property type="entry name" value="Na/Gal_symport_CS"/>
</dbReference>
<feature type="transmembrane region" description="Helical" evidence="6">
    <location>
        <begin position="199"/>
        <end position="219"/>
    </location>
</feature>
<gene>
    <name evidence="7" type="primary">melB</name>
    <name evidence="7" type="ORF">CLCHR_20350</name>
</gene>
<dbReference type="STRING" id="225345.CLCHR_20350"/>
<dbReference type="RefSeq" id="WP_079439590.1">
    <property type="nucleotide sequence ID" value="NZ_MZGT01000023.1"/>
</dbReference>
<evidence type="ECO:0000313" key="7">
    <source>
        <dbReference type="EMBL" id="OPJ62521.1"/>
    </source>
</evidence>
<feature type="transmembrane region" description="Helical" evidence="6">
    <location>
        <begin position="90"/>
        <end position="109"/>
    </location>
</feature>
<feature type="transmembrane region" description="Helical" evidence="6">
    <location>
        <begin position="50"/>
        <end position="68"/>
    </location>
</feature>
<evidence type="ECO:0000256" key="6">
    <source>
        <dbReference type="SAM" id="Phobius"/>
    </source>
</evidence>
<keyword evidence="3 6" id="KW-0812">Transmembrane</keyword>
<evidence type="ECO:0000256" key="3">
    <source>
        <dbReference type="ARBA" id="ARBA00022692"/>
    </source>
</evidence>
<organism evidence="7 8">
    <name type="scientific">Clostridium chromiireducens</name>
    <dbReference type="NCBI Taxonomy" id="225345"/>
    <lineage>
        <taxon>Bacteria</taxon>
        <taxon>Bacillati</taxon>
        <taxon>Bacillota</taxon>
        <taxon>Clostridia</taxon>
        <taxon>Eubacteriales</taxon>
        <taxon>Clostridiaceae</taxon>
        <taxon>Clostridium</taxon>
    </lineage>
</organism>
<evidence type="ECO:0000313" key="8">
    <source>
        <dbReference type="Proteomes" id="UP000191056"/>
    </source>
</evidence>
<proteinExistence type="predicted"/>
<reference evidence="7 8" key="1">
    <citation type="submission" date="2017-03" db="EMBL/GenBank/DDBJ databases">
        <title>Genome sequence of Clostridium chromiireducens DSM 23318.</title>
        <authorList>
            <person name="Poehlein A."/>
            <person name="Daniel R."/>
        </authorList>
    </citation>
    <scope>NUCLEOTIDE SEQUENCE [LARGE SCALE GENOMIC DNA]</scope>
    <source>
        <strain evidence="7 8">DSM 23318</strain>
    </source>
</reference>
<accession>A0A1V4IR76</accession>
<comment type="caution">
    <text evidence="7">The sequence shown here is derived from an EMBL/GenBank/DDBJ whole genome shotgun (WGS) entry which is preliminary data.</text>
</comment>
<keyword evidence="4 6" id="KW-1133">Transmembrane helix</keyword>
<evidence type="ECO:0000256" key="1">
    <source>
        <dbReference type="ARBA" id="ARBA00004651"/>
    </source>
</evidence>
<dbReference type="PROSITE" id="PS00872">
    <property type="entry name" value="NA_GALACTOSIDE_SYMP"/>
    <property type="match status" value="1"/>
</dbReference>
<keyword evidence="5 6" id="KW-0472">Membrane</keyword>
<dbReference type="GO" id="GO:0008643">
    <property type="term" value="P:carbohydrate transport"/>
    <property type="evidence" value="ECO:0007669"/>
    <property type="project" value="InterPro"/>
</dbReference>
<feature type="transmembrane region" description="Helical" evidence="6">
    <location>
        <begin position="121"/>
        <end position="138"/>
    </location>
</feature>
<evidence type="ECO:0000256" key="4">
    <source>
        <dbReference type="ARBA" id="ARBA00022989"/>
    </source>
</evidence>
<comment type="subcellular location">
    <subcellularLocation>
        <location evidence="1">Cell membrane</location>
        <topology evidence="1">Multi-pass membrane protein</topology>
    </subcellularLocation>
</comment>
<dbReference type="InterPro" id="IPR036259">
    <property type="entry name" value="MFS_trans_sf"/>
</dbReference>
<feature type="transmembrane region" description="Helical" evidence="6">
    <location>
        <begin position="345"/>
        <end position="373"/>
    </location>
</feature>
<dbReference type="SUPFAM" id="SSF103473">
    <property type="entry name" value="MFS general substrate transporter"/>
    <property type="match status" value="1"/>
</dbReference>
<dbReference type="Pfam" id="PF13347">
    <property type="entry name" value="MFS_2"/>
    <property type="match status" value="1"/>
</dbReference>
<feature type="transmembrane region" description="Helical" evidence="6">
    <location>
        <begin position="320"/>
        <end position="339"/>
    </location>
</feature>
<feature type="transmembrane region" description="Helical" evidence="6">
    <location>
        <begin position="158"/>
        <end position="178"/>
    </location>
</feature>
<dbReference type="PANTHER" id="PTHR11328:SF28">
    <property type="entry name" value="MAJOR FACILITATOR SUPERFAMILY DOMAIN-CONTAINING PROTEIN 12"/>
    <property type="match status" value="1"/>
</dbReference>
<feature type="transmembrane region" description="Helical" evidence="6">
    <location>
        <begin position="394"/>
        <end position="417"/>
    </location>
</feature>
<dbReference type="Gene3D" id="1.20.1250.20">
    <property type="entry name" value="MFS general substrate transporter like domains"/>
    <property type="match status" value="1"/>
</dbReference>
<dbReference type="PANTHER" id="PTHR11328">
    <property type="entry name" value="MAJOR FACILITATOR SUPERFAMILY DOMAIN-CONTAINING PROTEIN"/>
    <property type="match status" value="1"/>
</dbReference>
<name>A0A1V4IR76_9CLOT</name>
<sequence length="485" mass="53161">MSQIEKTEANGDVKYNTAKLWQIALFPLNDAATNITMFLITFYAFYTQNVLGLAAVVVGAIASIMRISDGVIDPIIGFIMDKTNTKFGKFRPFMLAGNLIMFIGIFSIFRVPASLPTTQKYIFTTLAYAIYILGYTFQTTVTKGAQPCLTNDPKQRPTYVLFSSAYSSIVFSGGAFVLTTLMASKYTKNMIDPQLWKDASLVFMGFSLTCTILAIIALWSKDREEFFGLGGHSVKVKFRDYIDVIKHNTPIKMVMAAACIDKLASTSVRAGLTYFFANIILDTSLQGKFSLYTIVPSFIIISIAVNIARKNDAKRAFKTATIISIVLLITLIILTPMFAKPNSWGPGLIIVLCLMCVQQALLQVAGGMVMPMIADCSDYETYRSGRFIPGMMGALFAFVDKMISSLSTFIIGVAIALAGYGNVVIKPNTVMNSNFSIAVYCILFGLPLVGGIAGLIGMKFYKLDAAMMKKVRETIEKTKAEAANK</sequence>
<feature type="transmembrane region" description="Helical" evidence="6">
    <location>
        <begin position="437"/>
        <end position="461"/>
    </location>
</feature>
<protein>
    <submittedName>
        <fullName evidence="7">Melibiose carrier protein</fullName>
    </submittedName>
</protein>
<dbReference type="GO" id="GO:0005886">
    <property type="term" value="C:plasma membrane"/>
    <property type="evidence" value="ECO:0007669"/>
    <property type="project" value="UniProtKB-SubCell"/>
</dbReference>
<dbReference type="GO" id="GO:0015293">
    <property type="term" value="F:symporter activity"/>
    <property type="evidence" value="ECO:0007669"/>
    <property type="project" value="InterPro"/>
</dbReference>